<dbReference type="FunFam" id="1.20.1560.10:FF:000014">
    <property type="entry name" value="Multidrug resistance-associated protein member 4"/>
    <property type="match status" value="1"/>
</dbReference>
<dbReference type="PROSITE" id="PS50893">
    <property type="entry name" value="ABC_TRANSPORTER_2"/>
    <property type="match status" value="2"/>
</dbReference>
<feature type="transmembrane region" description="Helical" evidence="9">
    <location>
        <begin position="788"/>
        <end position="813"/>
    </location>
</feature>
<proteinExistence type="predicted"/>
<dbReference type="CDD" id="cd03244">
    <property type="entry name" value="ABCC_MRP_domain2"/>
    <property type="match status" value="1"/>
</dbReference>
<dbReference type="FunFam" id="3.40.50.300:FF:000163">
    <property type="entry name" value="Multidrug resistance-associated protein member 4"/>
    <property type="match status" value="1"/>
</dbReference>
<dbReference type="Gene3D" id="3.40.50.300">
    <property type="entry name" value="P-loop containing nucleotide triphosphate hydrolases"/>
    <property type="match status" value="2"/>
</dbReference>
<evidence type="ECO:0000256" key="2">
    <source>
        <dbReference type="ARBA" id="ARBA00022448"/>
    </source>
</evidence>
<feature type="transmembrane region" description="Helical" evidence="9">
    <location>
        <begin position="231"/>
        <end position="250"/>
    </location>
</feature>
<evidence type="ECO:0000256" key="6">
    <source>
        <dbReference type="ARBA" id="ARBA00022989"/>
    </source>
</evidence>
<dbReference type="GO" id="GO:0140359">
    <property type="term" value="F:ABC-type transporter activity"/>
    <property type="evidence" value="ECO:0007669"/>
    <property type="project" value="InterPro"/>
</dbReference>
<feature type="transmembrane region" description="Helical" evidence="9">
    <location>
        <begin position="205"/>
        <end position="225"/>
    </location>
</feature>
<dbReference type="InterPro" id="IPR003439">
    <property type="entry name" value="ABC_transporter-like_ATP-bd"/>
</dbReference>
<feature type="transmembrane region" description="Helical" evidence="9">
    <location>
        <begin position="131"/>
        <end position="155"/>
    </location>
</feature>
<dbReference type="GO" id="GO:0005524">
    <property type="term" value="F:ATP binding"/>
    <property type="evidence" value="ECO:0007669"/>
    <property type="project" value="UniProtKB-KW"/>
</dbReference>
<dbReference type="InterPro" id="IPR003593">
    <property type="entry name" value="AAA+_ATPase"/>
</dbReference>
<dbReference type="PANTHER" id="PTHR24223">
    <property type="entry name" value="ATP-BINDING CASSETTE SUB-FAMILY C"/>
    <property type="match status" value="1"/>
</dbReference>
<evidence type="ECO:0008006" key="14">
    <source>
        <dbReference type="Google" id="ProtNLM"/>
    </source>
</evidence>
<evidence type="ECO:0000256" key="8">
    <source>
        <dbReference type="SAM" id="MobiDB-lite"/>
    </source>
</evidence>
<comment type="subcellular location">
    <subcellularLocation>
        <location evidence="1">Membrane</location>
        <topology evidence="1">Multi-pass membrane protein</topology>
    </subcellularLocation>
</comment>
<keyword evidence="7 9" id="KW-0472">Membrane</keyword>
<dbReference type="PROSITE" id="PS00211">
    <property type="entry name" value="ABC_TRANSPORTER_1"/>
    <property type="match status" value="2"/>
</dbReference>
<feature type="transmembrane region" description="Helical" evidence="9">
    <location>
        <begin position="356"/>
        <end position="375"/>
    </location>
</feature>
<dbReference type="Pfam" id="PF00664">
    <property type="entry name" value="ABC_membrane"/>
    <property type="match status" value="2"/>
</dbReference>
<feature type="region of interest" description="Disordered" evidence="8">
    <location>
        <begin position="683"/>
        <end position="713"/>
    </location>
</feature>
<sequence>MDTSRKCTKKPNPMENANILSTLSFAYMFPIFKKSLKQKLTEDDLFGPLKEHKSSILGAKLERIWKEEYRKHKKTALHRALLRMFGFLFMVTGIIKLLNELMLVVVMPLSIGKLVAFFEKGQTRISEDEAYIYAGLFVLCILLDSLIAHPCMMALQHLSMKLRIACSSVVYRKILKLSRTALGNTTVGQLINLLSNDVSKFDQGFVLAHFVWVGPIQVAVGTWLLHKEIGVAALFGVGFLVSFVPLQIWLAKRTSVLRLRTALRTDERVRLMNEVISGIQVIKMYCWEKPFSQLIAYARRKEVNAIRGHAYLIGIIYSFEIFVSRTSIFISILGYVLLGNYVTAEKVFAITAVYNVLRPVITILFSISLSSLAEVNISILRLNNILTYEERSDYNLDEKCKETEQKNENGLISVDKINGNSGMIISLSNGSLKSESESLMESYSKIQKPKILLQNITAKWLKDATEDTLHNISLSVSSSQLVAIIGPVGSGKSSIINLLLKELPVSSGKMEIVGEISFSPQEPWLFSGSVRQNILFGEEYDEKRYEKVVDVCALKSDFALFPFGDKTLVGEKGKSLSGGQKARINLARSVYKVADIYLLDDPLSAVDANVGKHLYERCIKEFLSNKICILVTHQLQYLKNADKIIIMNDGQIQVEGKFSELKTSGVNFGKLLKQFQAEEVEENEKKKIKSRQNSEMEGVSDEDEDQTIEKEAQSSGTIKASTYWAYFRAGGGLLSILLLVFLFIFCQLVANGGEYFVTYWVNLEQDFAEKVANNLTTENDTIPRDNIIYFYSAITLGTIVVAVIKSIYFMLFFTIASRNLHDFIFSRIIKATMRFYNHNPSGRILNRFSKDLGTIDEYIPSVLVDVIEIALLLVGVITLTTLVDPWLLLPSLLIIAVLYFLRMVYIETSRSVKRIEAITKSPMFSHMTATMNGLSTIRAFSKQDLLTDEFDNLQDIHSASWFLFIASSRCFGFWLDNCCILFIAAGLFSLLTFKKSIYGGDIGLVITQYMSLMGSIQWGMRQWSELENQMTSVERVLEYTKLESEPERETNQNLPVDWPEHGQVEFKDVKLKYNETDPYVLKDLNFVIQPKEKIGIVGRTGAGKSSTILALFQLYDLEGSILIDNIDTTKLPLNEVRSKISIIPQEPVLFSGTMRKNLDPFEEYNDETLWTALEQVELKDVIAELPSGLNTNVSEGGTNFSVGQRQLVCLARALIRNNRILVLDEATANVDPHTDSLIQGTIRNKFSNCSVLTIAHRLHTVMDSDKILVMDAGTVKEYDHPHVLLQNEHGLLRNLVNATGANTAKNLENIAKENYLKKDQ</sequence>
<dbReference type="CDD" id="cd03250">
    <property type="entry name" value="ABCC_MRP_domain1"/>
    <property type="match status" value="1"/>
</dbReference>
<evidence type="ECO:0000256" key="9">
    <source>
        <dbReference type="SAM" id="Phobius"/>
    </source>
</evidence>
<evidence type="ECO:0000313" key="13">
    <source>
        <dbReference type="Proteomes" id="UP001159042"/>
    </source>
</evidence>
<feature type="transmembrane region" description="Helical" evidence="9">
    <location>
        <begin position="886"/>
        <end position="905"/>
    </location>
</feature>
<keyword evidence="5" id="KW-0067">ATP-binding</keyword>
<feature type="domain" description="ABC transporter" evidence="10">
    <location>
        <begin position="451"/>
        <end position="674"/>
    </location>
</feature>
<feature type="domain" description="ABC transmembrane type-1" evidence="11">
    <location>
        <begin position="727"/>
        <end position="1028"/>
    </location>
</feature>
<dbReference type="SUPFAM" id="SSF52540">
    <property type="entry name" value="P-loop containing nucleoside triphosphate hydrolases"/>
    <property type="match status" value="2"/>
</dbReference>
<protein>
    <recommendedName>
        <fullName evidence="14">Multidrug resistance-associated protein lethal(2)03659</fullName>
    </recommendedName>
</protein>
<keyword evidence="4" id="KW-0547">Nucleotide-binding</keyword>
<keyword evidence="3 9" id="KW-0812">Transmembrane</keyword>
<evidence type="ECO:0000256" key="1">
    <source>
        <dbReference type="ARBA" id="ARBA00004141"/>
    </source>
</evidence>
<gene>
    <name evidence="12" type="ORF">NQ315_006740</name>
</gene>
<dbReference type="PROSITE" id="PS50929">
    <property type="entry name" value="ABC_TM1F"/>
    <property type="match status" value="2"/>
</dbReference>
<dbReference type="GO" id="GO:0016020">
    <property type="term" value="C:membrane"/>
    <property type="evidence" value="ECO:0007669"/>
    <property type="project" value="UniProtKB-SubCell"/>
</dbReference>
<feature type="transmembrane region" description="Helical" evidence="9">
    <location>
        <begin position="858"/>
        <end position="880"/>
    </location>
</feature>
<feature type="transmembrane region" description="Helical" evidence="9">
    <location>
        <begin position="725"/>
        <end position="750"/>
    </location>
</feature>
<keyword evidence="2" id="KW-0813">Transport</keyword>
<organism evidence="12 13">
    <name type="scientific">Exocentrus adspersus</name>
    <dbReference type="NCBI Taxonomy" id="1586481"/>
    <lineage>
        <taxon>Eukaryota</taxon>
        <taxon>Metazoa</taxon>
        <taxon>Ecdysozoa</taxon>
        <taxon>Arthropoda</taxon>
        <taxon>Hexapoda</taxon>
        <taxon>Insecta</taxon>
        <taxon>Pterygota</taxon>
        <taxon>Neoptera</taxon>
        <taxon>Endopterygota</taxon>
        <taxon>Coleoptera</taxon>
        <taxon>Polyphaga</taxon>
        <taxon>Cucujiformia</taxon>
        <taxon>Chrysomeloidea</taxon>
        <taxon>Cerambycidae</taxon>
        <taxon>Lamiinae</taxon>
        <taxon>Acanthocinini</taxon>
        <taxon>Exocentrus</taxon>
    </lineage>
</organism>
<evidence type="ECO:0000259" key="10">
    <source>
        <dbReference type="PROSITE" id="PS50893"/>
    </source>
</evidence>
<reference evidence="12 13" key="1">
    <citation type="journal article" date="2023" name="Insect Mol. Biol.">
        <title>Genome sequencing provides insights into the evolution of gene families encoding plant cell wall-degrading enzymes in longhorned beetles.</title>
        <authorList>
            <person name="Shin N.R."/>
            <person name="Okamura Y."/>
            <person name="Kirsch R."/>
            <person name="Pauchet Y."/>
        </authorList>
    </citation>
    <scope>NUCLEOTIDE SEQUENCE [LARGE SCALE GENOMIC DNA]</scope>
    <source>
        <strain evidence="12">EAD_L_NR</strain>
    </source>
</reference>
<dbReference type="InterPro" id="IPR050173">
    <property type="entry name" value="ABC_transporter_C-like"/>
</dbReference>
<dbReference type="PANTHER" id="PTHR24223:SF448">
    <property type="entry name" value="FI20146P1-RELATED"/>
    <property type="match status" value="1"/>
</dbReference>
<feature type="transmembrane region" description="Helical" evidence="9">
    <location>
        <begin position="80"/>
        <end position="111"/>
    </location>
</feature>
<evidence type="ECO:0000256" key="7">
    <source>
        <dbReference type="ARBA" id="ARBA00023136"/>
    </source>
</evidence>
<feature type="domain" description="ABC transporter" evidence="10">
    <location>
        <begin position="1064"/>
        <end position="1297"/>
    </location>
</feature>
<dbReference type="GO" id="GO:0016887">
    <property type="term" value="F:ATP hydrolysis activity"/>
    <property type="evidence" value="ECO:0007669"/>
    <property type="project" value="InterPro"/>
</dbReference>
<dbReference type="SMART" id="SM00382">
    <property type="entry name" value="AAA"/>
    <property type="match status" value="2"/>
</dbReference>
<evidence type="ECO:0000259" key="11">
    <source>
        <dbReference type="PROSITE" id="PS50929"/>
    </source>
</evidence>
<accession>A0AAV8WBL3</accession>
<dbReference type="Gene3D" id="1.20.1560.10">
    <property type="entry name" value="ABC transporter type 1, transmembrane domain"/>
    <property type="match status" value="2"/>
</dbReference>
<evidence type="ECO:0000256" key="5">
    <source>
        <dbReference type="ARBA" id="ARBA00022840"/>
    </source>
</evidence>
<dbReference type="Pfam" id="PF00005">
    <property type="entry name" value="ABC_tran"/>
    <property type="match status" value="2"/>
</dbReference>
<keyword evidence="13" id="KW-1185">Reference proteome</keyword>
<dbReference type="EMBL" id="JANEYG010000003">
    <property type="protein sequence ID" value="KAJ8923964.1"/>
    <property type="molecule type" value="Genomic_DNA"/>
</dbReference>
<feature type="domain" description="ABC transmembrane type-1" evidence="11">
    <location>
        <begin position="102"/>
        <end position="366"/>
    </location>
</feature>
<feature type="transmembrane region" description="Helical" evidence="9">
    <location>
        <begin position="310"/>
        <end position="336"/>
    </location>
</feature>
<evidence type="ECO:0000256" key="3">
    <source>
        <dbReference type="ARBA" id="ARBA00022692"/>
    </source>
</evidence>
<dbReference type="InterPro" id="IPR011527">
    <property type="entry name" value="ABC1_TM_dom"/>
</dbReference>
<dbReference type="Proteomes" id="UP001159042">
    <property type="component" value="Unassembled WGS sequence"/>
</dbReference>
<dbReference type="SUPFAM" id="SSF90123">
    <property type="entry name" value="ABC transporter transmembrane region"/>
    <property type="match status" value="2"/>
</dbReference>
<dbReference type="FunFam" id="1.20.1560.10:FF:000026">
    <property type="entry name" value="Multidrug resistance-associated protein lethal(2)03659"/>
    <property type="match status" value="1"/>
</dbReference>
<dbReference type="InterPro" id="IPR017871">
    <property type="entry name" value="ABC_transporter-like_CS"/>
</dbReference>
<comment type="caution">
    <text evidence="12">The sequence shown here is derived from an EMBL/GenBank/DDBJ whole genome shotgun (WGS) entry which is preliminary data.</text>
</comment>
<dbReference type="InterPro" id="IPR027417">
    <property type="entry name" value="P-loop_NTPase"/>
</dbReference>
<evidence type="ECO:0000256" key="4">
    <source>
        <dbReference type="ARBA" id="ARBA00022741"/>
    </source>
</evidence>
<name>A0AAV8WBL3_9CUCU</name>
<dbReference type="InterPro" id="IPR036640">
    <property type="entry name" value="ABC1_TM_sf"/>
</dbReference>
<feature type="transmembrane region" description="Helical" evidence="9">
    <location>
        <begin position="971"/>
        <end position="991"/>
    </location>
</feature>
<evidence type="ECO:0000313" key="12">
    <source>
        <dbReference type="EMBL" id="KAJ8923964.1"/>
    </source>
</evidence>
<keyword evidence="6 9" id="KW-1133">Transmembrane helix</keyword>
<dbReference type="FunFam" id="3.40.50.300:FF:000482">
    <property type="entry name" value="Multidrug resistance-associated protein member 4"/>
    <property type="match status" value="1"/>
</dbReference>